<dbReference type="GeneID" id="26262717"/>
<comment type="caution">
    <text evidence="2">The sequence shown here is derived from an EMBL/GenBank/DDBJ whole genome shotgun (WGS) entry which is preliminary data.</text>
</comment>
<evidence type="ECO:0000313" key="3">
    <source>
        <dbReference type="Proteomes" id="UP000031056"/>
    </source>
</evidence>
<evidence type="ECO:0000313" key="2">
    <source>
        <dbReference type="EMBL" id="KHN68779.1"/>
    </source>
</evidence>
<dbReference type="EMBL" id="JOKQ01000014">
    <property type="protein sequence ID" value="KHN68779.1"/>
    <property type="molecule type" value="Genomic_DNA"/>
</dbReference>
<name>A0A0B2UHW0_9MICR</name>
<feature type="transmembrane region" description="Helical" evidence="1">
    <location>
        <begin position="170"/>
        <end position="196"/>
    </location>
</feature>
<dbReference type="InParanoid" id="A0A0B2UHW0"/>
<evidence type="ECO:0000256" key="1">
    <source>
        <dbReference type="SAM" id="Phobius"/>
    </source>
</evidence>
<keyword evidence="1" id="KW-0472">Membrane</keyword>
<protein>
    <recommendedName>
        <fullName evidence="4">Transmembrane protein</fullName>
    </recommendedName>
</protein>
<feature type="transmembrane region" description="Helical" evidence="1">
    <location>
        <begin position="56"/>
        <end position="77"/>
    </location>
</feature>
<reference evidence="2 3" key="1">
    <citation type="journal article" date="2014" name="MBio">
        <title>The Ordospora colligata genome; evolution of extreme reduction in microsporidia and host-to-parasite horizontal gene transfer.</title>
        <authorList>
            <person name="Pombert J.-F."/>
            <person name="Haag K.L."/>
            <person name="Beidas S."/>
            <person name="Ebert D."/>
            <person name="Keeling P.J."/>
        </authorList>
    </citation>
    <scope>NUCLEOTIDE SEQUENCE [LARGE SCALE GENOMIC DNA]</scope>
    <source>
        <strain evidence="2 3">OC4</strain>
    </source>
</reference>
<keyword evidence="1" id="KW-1133">Transmembrane helix</keyword>
<dbReference type="RefSeq" id="XP_014562821.1">
    <property type="nucleotide sequence ID" value="XM_014707335.1"/>
</dbReference>
<dbReference type="Proteomes" id="UP000031056">
    <property type="component" value="Unassembled WGS sequence"/>
</dbReference>
<sequence>MSVMIVNDIEEHDKTEKTEEEEDAESMDKLKAIIWPTEMIGMLFMTFTINDTALHSYIWMIPTIVALGLTLGFDSSTVYSKGKKGWKQWIALLLSAITFVVYLIVFIITASTGFKYYGYAAYLIRWLVLGSLLRWLHTVDMLYGIWKWILDFFEGLCEGRETIQKCVKHVWWLEHVMVGIAVFGCVAANLLALYAIRSVCVSFHLN</sequence>
<dbReference type="HOGENOM" id="CLU_1332304_0_0_1"/>
<dbReference type="AlphaFoldDB" id="A0A0B2UHW0"/>
<feature type="transmembrane region" description="Helical" evidence="1">
    <location>
        <begin position="89"/>
        <end position="110"/>
    </location>
</feature>
<keyword evidence="1" id="KW-0812">Transmembrane</keyword>
<evidence type="ECO:0008006" key="4">
    <source>
        <dbReference type="Google" id="ProtNLM"/>
    </source>
</evidence>
<accession>A0A0B2UHW0</accession>
<keyword evidence="3" id="KW-1185">Reference proteome</keyword>
<feature type="transmembrane region" description="Helical" evidence="1">
    <location>
        <begin position="116"/>
        <end position="136"/>
    </location>
</feature>
<gene>
    <name evidence="2" type="ORF">M896_140030</name>
</gene>
<dbReference type="VEuPathDB" id="MicrosporidiaDB:M896_140030"/>
<proteinExistence type="predicted"/>
<organism evidence="2 3">
    <name type="scientific">Ordospora colligata OC4</name>
    <dbReference type="NCBI Taxonomy" id="1354746"/>
    <lineage>
        <taxon>Eukaryota</taxon>
        <taxon>Fungi</taxon>
        <taxon>Fungi incertae sedis</taxon>
        <taxon>Microsporidia</taxon>
        <taxon>Ordosporidae</taxon>
        <taxon>Ordospora</taxon>
    </lineage>
</organism>